<comment type="caution">
    <text evidence="6">The sequence shown here is derived from an EMBL/GenBank/DDBJ whole genome shotgun (WGS) entry which is preliminary data.</text>
</comment>
<evidence type="ECO:0000256" key="2">
    <source>
        <dbReference type="ARBA" id="ARBA00022729"/>
    </source>
</evidence>
<dbReference type="PANTHER" id="PTHR43108:SF8">
    <property type="entry name" value="SD21168P"/>
    <property type="match status" value="1"/>
</dbReference>
<dbReference type="PIRSF" id="PIRSF036666">
    <property type="entry name" value="G6S"/>
    <property type="match status" value="1"/>
</dbReference>
<reference evidence="6 7" key="1">
    <citation type="submission" date="2024-01" db="EMBL/GenBank/DDBJ databases">
        <title>Multi-omics insights into the function and evolution of sodium benzoate biodegradation pathways in Benzoatithermus flavus gen. nov., sp. nov. from hot spring.</title>
        <authorList>
            <person name="Hu C.-J."/>
            <person name="Li W.-J."/>
        </authorList>
    </citation>
    <scope>NUCLEOTIDE SEQUENCE [LARGE SCALE GENOMIC DNA]</scope>
    <source>
        <strain evidence="6 7">SYSU G07066</strain>
    </source>
</reference>
<dbReference type="SUPFAM" id="SSF53649">
    <property type="entry name" value="Alkaline phosphatase-like"/>
    <property type="match status" value="1"/>
</dbReference>
<name>A0ABU8XUR7_9PROT</name>
<evidence type="ECO:0000256" key="4">
    <source>
        <dbReference type="ARBA" id="ARBA00023180"/>
    </source>
</evidence>
<evidence type="ECO:0000256" key="1">
    <source>
        <dbReference type="ARBA" id="ARBA00008779"/>
    </source>
</evidence>
<dbReference type="Pfam" id="PF00884">
    <property type="entry name" value="Sulfatase"/>
    <property type="match status" value="1"/>
</dbReference>
<organism evidence="6 7">
    <name type="scientific">Benzoatithermus flavus</name>
    <dbReference type="NCBI Taxonomy" id="3108223"/>
    <lineage>
        <taxon>Bacteria</taxon>
        <taxon>Pseudomonadati</taxon>
        <taxon>Pseudomonadota</taxon>
        <taxon>Alphaproteobacteria</taxon>
        <taxon>Geminicoccales</taxon>
        <taxon>Geminicoccaceae</taxon>
        <taxon>Benzoatithermus</taxon>
    </lineage>
</organism>
<dbReference type="CDD" id="cd16147">
    <property type="entry name" value="G6S"/>
    <property type="match status" value="1"/>
</dbReference>
<keyword evidence="7" id="KW-1185">Reference proteome</keyword>
<dbReference type="PROSITE" id="PS00523">
    <property type="entry name" value="SULFATASE_1"/>
    <property type="match status" value="1"/>
</dbReference>
<feature type="domain" description="Sulfatase N-terminal" evidence="5">
    <location>
        <begin position="53"/>
        <end position="389"/>
    </location>
</feature>
<dbReference type="InterPro" id="IPR012251">
    <property type="entry name" value="GlcNAc_6-SO4ase"/>
</dbReference>
<dbReference type="Gene3D" id="3.40.720.10">
    <property type="entry name" value="Alkaline Phosphatase, subunit A"/>
    <property type="match status" value="1"/>
</dbReference>
<evidence type="ECO:0000313" key="7">
    <source>
        <dbReference type="Proteomes" id="UP001375743"/>
    </source>
</evidence>
<evidence type="ECO:0000259" key="5">
    <source>
        <dbReference type="Pfam" id="PF00884"/>
    </source>
</evidence>
<dbReference type="RefSeq" id="WP_418160528.1">
    <property type="nucleotide sequence ID" value="NZ_JBBLZC010000017.1"/>
</dbReference>
<dbReference type="InterPro" id="IPR000917">
    <property type="entry name" value="Sulfatase_N"/>
</dbReference>
<keyword evidence="2" id="KW-0732">Signal</keyword>
<dbReference type="InterPro" id="IPR024607">
    <property type="entry name" value="Sulfatase_CS"/>
</dbReference>
<keyword evidence="3" id="KW-0378">Hydrolase</keyword>
<gene>
    <name evidence="6" type="ORF">U1T56_16085</name>
</gene>
<comment type="similarity">
    <text evidence="1">Belongs to the sulfatase family.</text>
</comment>
<evidence type="ECO:0000256" key="3">
    <source>
        <dbReference type="ARBA" id="ARBA00022801"/>
    </source>
</evidence>
<accession>A0ABU8XUR7</accession>
<sequence>MNIDGEPTAACTIGSIVVRYRPIRWPVLAWIVLLCVLAVQPLRAAPAPSAAHPNIVFILTDDMEVSQLPFMRNLNALVAAEGVGFERAYVNVALCCPSRATILTGKYAQNTGVWTDTAPAGGFDRFHELGHEQKTIAVWLEAAGYRTALFGKYLNHYPDRADGGRYVPSGWTEWAADLWYRGDLARQFNYVLNKDGALVRHGSRPTDYATDVLGRLATDFITTSAAARKPFFLYLALPAPHAPAVPAPRHAGLFPNERAPRPPSFNEADVSDKPPFLRRPPLTAAGIAAIDRRRRDQLRSLQAVDEVVRSIVDTLARVEQLARTYIVFTSDNGLLMGQHRRAFVKDLPYEEAQRVPLLVRGPGVVRGVKRRQLVTNADLAPTFLAWAGVRAPLDLDGRSFAPLLRRQAPHRWRIAVPLARHDRQAPTDLPGYRGLRTRRYTYVEWQTGARELYDTDRDPYQLVNIARDASPALLAGLATATARLARCRGAGCRAAEDAPW</sequence>
<protein>
    <submittedName>
        <fullName evidence="6">Sulfatase</fullName>
    </submittedName>
</protein>
<keyword evidence="4" id="KW-0325">Glycoprotein</keyword>
<dbReference type="Proteomes" id="UP001375743">
    <property type="component" value="Unassembled WGS sequence"/>
</dbReference>
<dbReference type="PANTHER" id="PTHR43108">
    <property type="entry name" value="N-ACETYLGLUCOSAMINE-6-SULFATASE FAMILY MEMBER"/>
    <property type="match status" value="1"/>
</dbReference>
<proteinExistence type="inferred from homology"/>
<dbReference type="InterPro" id="IPR017850">
    <property type="entry name" value="Alkaline_phosphatase_core_sf"/>
</dbReference>
<dbReference type="EMBL" id="JBBLZC010000017">
    <property type="protein sequence ID" value="MEK0084676.1"/>
    <property type="molecule type" value="Genomic_DNA"/>
</dbReference>
<evidence type="ECO:0000313" key="6">
    <source>
        <dbReference type="EMBL" id="MEK0084676.1"/>
    </source>
</evidence>